<protein>
    <submittedName>
        <fullName evidence="1">WG repeat-containing protein</fullName>
    </submittedName>
</protein>
<dbReference type="PANTHER" id="PTHR37841:SF1">
    <property type="entry name" value="DUF3298 DOMAIN-CONTAINING PROTEIN"/>
    <property type="match status" value="1"/>
</dbReference>
<evidence type="ECO:0000313" key="1">
    <source>
        <dbReference type="EMBL" id="TFF67534.1"/>
    </source>
</evidence>
<dbReference type="RefSeq" id="WP_134744001.1">
    <property type="nucleotide sequence ID" value="NZ_CP119762.1"/>
</dbReference>
<dbReference type="Proteomes" id="UP000297454">
    <property type="component" value="Unassembled WGS sequence"/>
</dbReference>
<name>A0A4R9C3M0_9FIRM</name>
<proteinExistence type="predicted"/>
<sequence length="418" mass="50199">MNKYINFLLILFVFFLWIFITNKDNENIKISKEYIKNGDMYFDKKIYLDALENYKKSYELINDKNIKIKIFESYLGLDKNKEAFLYLNSSNFDNQFILKNQERILNKFIKQKDYKNYNKYLKLSDKSIYEKFNNKYFGKIIYFENFYDDVNYIPLDKDKFIVKNSGWKFVNNKGKFVSQRYDKIYGYENNFMTVNDKNINIIIDNNKNIRGKIISGNIYNFQNNYIVKKENGKYIYITRSGEEKSCSFNKASNFQQNYAVVNNKIIKIIDKNFNTVKVLKGNDFKVDIRNNAIYNNKIIIKNNNKYMLYDIKKDLYSAEYEDIDFDYEGLIAVKKQGKWGYIDSDFNKKIDFIYDDAKSFSNDVGIVKIKNEYYLVNKKNENIKKLDFEIFTFNKDGISFAKKQGKYVMVKLMRRIND</sequence>
<dbReference type="Pfam" id="PF14903">
    <property type="entry name" value="WG_beta_rep"/>
    <property type="match status" value="2"/>
</dbReference>
<evidence type="ECO:0000313" key="2">
    <source>
        <dbReference type="Proteomes" id="UP000297454"/>
    </source>
</evidence>
<dbReference type="InterPro" id="IPR032774">
    <property type="entry name" value="WG_beta_rep"/>
</dbReference>
<dbReference type="AlphaFoldDB" id="A0A4R9C3M0"/>
<dbReference type="EMBL" id="SCFR01000002">
    <property type="protein sequence ID" value="TFF67534.1"/>
    <property type="molecule type" value="Genomic_DNA"/>
</dbReference>
<gene>
    <name evidence="1" type="ORF">EQF91_01115</name>
</gene>
<accession>A0A4R9C3M0</accession>
<organism evidence="1 2">
    <name type="scientific">Helcococcus ovis</name>
    <dbReference type="NCBI Taxonomy" id="72026"/>
    <lineage>
        <taxon>Bacteria</taxon>
        <taxon>Bacillati</taxon>
        <taxon>Bacillota</taxon>
        <taxon>Tissierellia</taxon>
        <taxon>Tissierellales</taxon>
        <taxon>Peptoniphilaceae</taxon>
        <taxon>Helcococcus</taxon>
    </lineage>
</organism>
<reference evidence="1 2" key="1">
    <citation type="submission" date="2019-01" db="EMBL/GenBank/DDBJ databases">
        <title>Draft Genome Sequences of Helcococcus ovis Strains Isolated from the Uterus and Vagina of Dairy Cows with Metritis.</title>
        <authorList>
            <person name="Cunha F."/>
            <person name="Jeon S.J."/>
            <person name="Kutzer P."/>
            <person name="Galvao K.N."/>
        </authorList>
    </citation>
    <scope>NUCLEOTIDE SEQUENCE [LARGE SCALE GENOMIC DNA]</scope>
    <source>
        <strain evidence="1 2">KG-37</strain>
    </source>
</reference>
<dbReference type="PANTHER" id="PTHR37841">
    <property type="entry name" value="GLR2918 PROTEIN"/>
    <property type="match status" value="1"/>
</dbReference>
<keyword evidence="2" id="KW-1185">Reference proteome</keyword>
<comment type="caution">
    <text evidence="1">The sequence shown here is derived from an EMBL/GenBank/DDBJ whole genome shotgun (WGS) entry which is preliminary data.</text>
</comment>